<feature type="coiled-coil region" evidence="1">
    <location>
        <begin position="36"/>
        <end position="63"/>
    </location>
</feature>
<comment type="caution">
    <text evidence="2">The sequence shown here is derived from an EMBL/GenBank/DDBJ whole genome shotgun (WGS) entry which is preliminary data.</text>
</comment>
<dbReference type="Proteomes" id="UP000266673">
    <property type="component" value="Unassembled WGS sequence"/>
</dbReference>
<organism evidence="2 3">
    <name type="scientific">Gigaspora rosea</name>
    <dbReference type="NCBI Taxonomy" id="44941"/>
    <lineage>
        <taxon>Eukaryota</taxon>
        <taxon>Fungi</taxon>
        <taxon>Fungi incertae sedis</taxon>
        <taxon>Mucoromycota</taxon>
        <taxon>Glomeromycotina</taxon>
        <taxon>Glomeromycetes</taxon>
        <taxon>Diversisporales</taxon>
        <taxon>Gigasporaceae</taxon>
        <taxon>Gigaspora</taxon>
    </lineage>
</organism>
<gene>
    <name evidence="2" type="ORF">C2G38_2215577</name>
</gene>
<proteinExistence type="predicted"/>
<dbReference type="OrthoDB" id="10484099at2759"/>
<accession>A0A397UE18</accession>
<reference evidence="2 3" key="1">
    <citation type="submission" date="2018-06" db="EMBL/GenBank/DDBJ databases">
        <title>Comparative genomics reveals the genomic features of Rhizophagus irregularis, R. cerebriforme, R. diaphanum and Gigaspora rosea, and their symbiotic lifestyle signature.</title>
        <authorList>
            <person name="Morin E."/>
            <person name="San Clemente H."/>
            <person name="Chen E.C.H."/>
            <person name="De La Providencia I."/>
            <person name="Hainaut M."/>
            <person name="Kuo A."/>
            <person name="Kohler A."/>
            <person name="Murat C."/>
            <person name="Tang N."/>
            <person name="Roy S."/>
            <person name="Loubradou J."/>
            <person name="Henrissat B."/>
            <person name="Grigoriev I.V."/>
            <person name="Corradi N."/>
            <person name="Roux C."/>
            <person name="Martin F.M."/>
        </authorList>
    </citation>
    <scope>NUCLEOTIDE SEQUENCE [LARGE SCALE GENOMIC DNA]</scope>
    <source>
        <strain evidence="2 3">DAOM 194757</strain>
    </source>
</reference>
<keyword evidence="3" id="KW-1185">Reference proteome</keyword>
<dbReference type="AlphaFoldDB" id="A0A397UE18"/>
<dbReference type="EMBL" id="QKWP01001723">
    <property type="protein sequence ID" value="RIB07029.1"/>
    <property type="molecule type" value="Genomic_DNA"/>
</dbReference>
<name>A0A397UE18_9GLOM</name>
<keyword evidence="1" id="KW-0175">Coiled coil</keyword>
<evidence type="ECO:0000256" key="1">
    <source>
        <dbReference type="SAM" id="Coils"/>
    </source>
</evidence>
<sequence>MDALKNVVQNLRERLKERKIPSEDTLLKNYINESKILRLKDEINKLRSREETLILENRNLNIEVGELRKWKSDVKKGVETSLNRYIVKTFLVD</sequence>
<protein>
    <submittedName>
        <fullName evidence="2">Uncharacterized protein</fullName>
    </submittedName>
</protein>
<evidence type="ECO:0000313" key="2">
    <source>
        <dbReference type="EMBL" id="RIB07029.1"/>
    </source>
</evidence>
<evidence type="ECO:0000313" key="3">
    <source>
        <dbReference type="Proteomes" id="UP000266673"/>
    </source>
</evidence>